<dbReference type="Pfam" id="PF13585">
    <property type="entry name" value="CHU_C"/>
    <property type="match status" value="1"/>
</dbReference>
<feature type="non-terminal residue" evidence="1">
    <location>
        <position position="1"/>
    </location>
</feature>
<dbReference type="RefSeq" id="WP_188315724.1">
    <property type="nucleotide sequence ID" value="NZ_JABTCG010000011.1"/>
</dbReference>
<reference evidence="1 3" key="1">
    <citation type="submission" date="2020-05" db="EMBL/GenBank/DDBJ databases">
        <title>The draft genome sequence of Maribacter arenosus CAU 1321.</title>
        <authorList>
            <person name="Mu L."/>
        </authorList>
    </citation>
    <scope>NUCLEOTIDE SEQUENCE [LARGE SCALE GENOMIC DNA]</scope>
    <source>
        <strain evidence="1 3">CAU 1321</strain>
    </source>
</reference>
<dbReference type="Proteomes" id="UP000598350">
    <property type="component" value="Unassembled WGS sequence"/>
</dbReference>
<organism evidence="1 3">
    <name type="scientific">Maribacter arenosus</name>
    <dbReference type="NCBI Taxonomy" id="1854708"/>
    <lineage>
        <taxon>Bacteria</taxon>
        <taxon>Pseudomonadati</taxon>
        <taxon>Bacteroidota</taxon>
        <taxon>Flavobacteriia</taxon>
        <taxon>Flavobacteriales</taxon>
        <taxon>Flavobacteriaceae</taxon>
        <taxon>Maribacter</taxon>
    </lineage>
</organism>
<keyword evidence="3" id="KW-1185">Reference proteome</keyword>
<protein>
    <submittedName>
        <fullName evidence="1">Gliding motility-associated C-terminal domain-containing protein</fullName>
    </submittedName>
</protein>
<gene>
    <name evidence="1" type="ORF">HPE63_18170</name>
    <name evidence="2" type="ORF">HPE63_18465</name>
</gene>
<dbReference type="EMBL" id="JABTCG010000020">
    <property type="protein sequence ID" value="MBD0852660.1"/>
    <property type="molecule type" value="Genomic_DNA"/>
</dbReference>
<evidence type="ECO:0000313" key="2">
    <source>
        <dbReference type="EMBL" id="MBD0852660.1"/>
    </source>
</evidence>
<evidence type="ECO:0000313" key="1">
    <source>
        <dbReference type="EMBL" id="MBD0852608.1"/>
    </source>
</evidence>
<name>A0ABR7VG25_9FLAO</name>
<accession>A0ABR7VG25</accession>
<dbReference type="EMBL" id="JABTCG010000011">
    <property type="protein sequence ID" value="MBD0852608.1"/>
    <property type="molecule type" value="Genomic_DNA"/>
</dbReference>
<evidence type="ECO:0000313" key="3">
    <source>
        <dbReference type="Proteomes" id="UP000598350"/>
    </source>
</evidence>
<comment type="caution">
    <text evidence="1">The sequence shown here is derived from an EMBL/GenBank/DDBJ whole genome shotgun (WGS) entry which is preliminary data.</text>
</comment>
<proteinExistence type="predicted"/>
<sequence length="37" mass="4272">TWDGTRNNTDVPKGTYFYVLDLGDGSEVRKGWIQIIR</sequence>